<evidence type="ECO:0000256" key="1">
    <source>
        <dbReference type="SAM" id="MobiDB-lite"/>
    </source>
</evidence>
<feature type="compositionally biased region" description="Low complexity" evidence="1">
    <location>
        <begin position="500"/>
        <end position="519"/>
    </location>
</feature>
<feature type="region of interest" description="Disordered" evidence="1">
    <location>
        <begin position="867"/>
        <end position="928"/>
    </location>
</feature>
<dbReference type="KEGG" id="mpp:MICPUCDRAFT_64519"/>
<name>C1MKN8_MICPC</name>
<feature type="region of interest" description="Disordered" evidence="1">
    <location>
        <begin position="460"/>
        <end position="618"/>
    </location>
</feature>
<feature type="compositionally biased region" description="Basic residues" evidence="1">
    <location>
        <begin position="16"/>
        <end position="25"/>
    </location>
</feature>
<feature type="compositionally biased region" description="Low complexity" evidence="1">
    <location>
        <begin position="354"/>
        <end position="364"/>
    </location>
</feature>
<proteinExistence type="predicted"/>
<feature type="compositionally biased region" description="Low complexity" evidence="1">
    <location>
        <begin position="269"/>
        <end position="278"/>
    </location>
</feature>
<protein>
    <submittedName>
        <fullName evidence="2">Predicted protein</fullName>
    </submittedName>
</protein>
<dbReference type="EMBL" id="GG663736">
    <property type="protein sequence ID" value="EEH59402.1"/>
    <property type="molecule type" value="Genomic_DNA"/>
</dbReference>
<feature type="compositionally biased region" description="Acidic residues" evidence="1">
    <location>
        <begin position="561"/>
        <end position="570"/>
    </location>
</feature>
<feature type="compositionally biased region" description="Basic and acidic residues" evidence="1">
    <location>
        <begin position="687"/>
        <end position="700"/>
    </location>
</feature>
<keyword evidence="3" id="KW-1185">Reference proteome</keyword>
<dbReference type="RefSeq" id="XP_003056026.1">
    <property type="nucleotide sequence ID" value="XM_003055980.1"/>
</dbReference>
<feature type="region of interest" description="Disordered" evidence="1">
    <location>
        <begin position="663"/>
        <end position="719"/>
    </location>
</feature>
<feature type="region of interest" description="Disordered" evidence="1">
    <location>
        <begin position="269"/>
        <end position="321"/>
    </location>
</feature>
<accession>C1MKN8</accession>
<evidence type="ECO:0000313" key="3">
    <source>
        <dbReference type="Proteomes" id="UP000001876"/>
    </source>
</evidence>
<feature type="compositionally biased region" description="Low complexity" evidence="1">
    <location>
        <begin position="405"/>
        <end position="419"/>
    </location>
</feature>
<dbReference type="GeneID" id="9681516"/>
<feature type="compositionally biased region" description="Acidic residues" evidence="1">
    <location>
        <begin position="677"/>
        <end position="686"/>
    </location>
</feature>
<sequence length="928" mass="96196">MARTSAFVRHAEKQARSMRRRLRRRSLQEKHASSADASERWLYPSERRRGDDGGVLDDGVLDGMSSDGVSDGLVRELRPRRVRPEGVGGGVEVAARRVPLVRRRGSGVVRFRSTQLYPSAETDANTDETTEVKRGHARAGSFSAADATERRVSMHSYDAGGSLAASGAGSRGGFVFSAIGFATAAPSSDASPHALALGSRVAPPTTTPPPTCAPPLRLEPPRATTSRGDARSRNDADDDEQRRRGDAVFLSLEGIAKDAPALVLEKSAPAPDVAPSASFERRFSSLRRDGPTPREAKTHRRSASGGIPFPSPRAVASDDGGGIDDDVFAFEERSASVKTTGAIGERSTGEDGADAAPFFPSASSKDAKDSSFFGSLFNGRSRRKSVGMKPKLDSRRGSQRGGSVRGVNEGIGATATAATSKRSAGDEGGGRAPSPTEPDPSFGSVFNGWLAASSSFVGASTRTANDAGGDLDRSSASRGEEESAFDSAPSTARRDAPWERGSAGSSPPGSPARGARSAPISREGSARASPDGKMFASSLRSSSFDVSNPKPAPTAAKAAGDDDDDDDDDDGTRAFETKSTELWSLAAASAPMSSRAAAARAAIESFPTRSSRGGCAESDDSAMSLAAIDLEGVLHAMEVWGRVVPKKTAARSPGSSLTLAHLAEESETSAGSSETPFDGDEPGSGEETERQRGDDADAERAALSPEEEADRSPTTKDPGFTRALHAAAHAAVSSGDAVAITRVLSLSKRAGCRLPGGAALWGDVRVWRGIELPTVRHGSDDDDSGDDGDGDGHREWLVPGSTRVRRRRTLALMMASIGLPAHAIASVLSQLPRVDADENTAVSADGGGYFQNAQLASVDAVRPKSRAGWDAKPAWNSYGTKAGSGAKTPRANADADDAGARGAAGAGGVAGAAPRGKEKENISPSHAS</sequence>
<feature type="region of interest" description="Disordered" evidence="1">
    <location>
        <begin position="335"/>
        <end position="445"/>
    </location>
</feature>
<feature type="compositionally biased region" description="Acidic residues" evidence="1">
    <location>
        <begin position="780"/>
        <end position="789"/>
    </location>
</feature>
<feature type="compositionally biased region" description="Basic and acidic residues" evidence="1">
    <location>
        <begin position="26"/>
        <end position="52"/>
    </location>
</feature>
<feature type="compositionally biased region" description="Basic and acidic residues" evidence="1">
    <location>
        <begin position="228"/>
        <end position="243"/>
    </location>
</feature>
<feature type="non-terminal residue" evidence="2">
    <location>
        <position position="928"/>
    </location>
</feature>
<organism evidence="3">
    <name type="scientific">Micromonas pusilla (strain CCMP1545)</name>
    <name type="common">Picoplanktonic green alga</name>
    <dbReference type="NCBI Taxonomy" id="564608"/>
    <lineage>
        <taxon>Eukaryota</taxon>
        <taxon>Viridiplantae</taxon>
        <taxon>Chlorophyta</taxon>
        <taxon>Mamiellophyceae</taxon>
        <taxon>Mamiellales</taxon>
        <taxon>Mamiellaceae</taxon>
        <taxon>Micromonas</taxon>
    </lineage>
</organism>
<gene>
    <name evidence="2" type="ORF">MICPUCDRAFT_64519</name>
</gene>
<feature type="region of interest" description="Disordered" evidence="1">
    <location>
        <begin position="774"/>
        <end position="800"/>
    </location>
</feature>
<feature type="region of interest" description="Disordered" evidence="1">
    <location>
        <begin position="1"/>
        <end position="67"/>
    </location>
</feature>
<feature type="compositionally biased region" description="Basic and acidic residues" evidence="1">
    <location>
        <begin position="279"/>
        <end position="296"/>
    </location>
</feature>
<dbReference type="AlphaFoldDB" id="C1MKN8"/>
<feature type="region of interest" description="Disordered" evidence="1">
    <location>
        <begin position="122"/>
        <end position="146"/>
    </location>
</feature>
<feature type="compositionally biased region" description="Low complexity" evidence="1">
    <location>
        <begin position="586"/>
        <end position="602"/>
    </location>
</feature>
<dbReference type="Proteomes" id="UP000001876">
    <property type="component" value="Unassembled WGS sequence"/>
</dbReference>
<feature type="region of interest" description="Disordered" evidence="1">
    <location>
        <begin position="187"/>
        <end position="243"/>
    </location>
</feature>
<reference evidence="2 3" key="1">
    <citation type="journal article" date="2009" name="Science">
        <title>Green evolution and dynamic adaptations revealed by genomes of the marine picoeukaryotes Micromonas.</title>
        <authorList>
            <person name="Worden A.Z."/>
            <person name="Lee J.H."/>
            <person name="Mock T."/>
            <person name="Rouze P."/>
            <person name="Simmons M.P."/>
            <person name="Aerts A.L."/>
            <person name="Allen A.E."/>
            <person name="Cuvelier M.L."/>
            <person name="Derelle E."/>
            <person name="Everett M.V."/>
            <person name="Foulon E."/>
            <person name="Grimwood J."/>
            <person name="Gundlach H."/>
            <person name="Henrissat B."/>
            <person name="Napoli C."/>
            <person name="McDonald S.M."/>
            <person name="Parker M.S."/>
            <person name="Rombauts S."/>
            <person name="Salamov A."/>
            <person name="Von Dassow P."/>
            <person name="Badger J.H."/>
            <person name="Coutinho P.M."/>
            <person name="Demir E."/>
            <person name="Dubchak I."/>
            <person name="Gentemann C."/>
            <person name="Eikrem W."/>
            <person name="Gready J.E."/>
            <person name="John U."/>
            <person name="Lanier W."/>
            <person name="Lindquist E.A."/>
            <person name="Lucas S."/>
            <person name="Mayer K.F."/>
            <person name="Moreau H."/>
            <person name="Not F."/>
            <person name="Otillar R."/>
            <person name="Panaud O."/>
            <person name="Pangilinan J."/>
            <person name="Paulsen I."/>
            <person name="Piegu B."/>
            <person name="Poliakov A."/>
            <person name="Robbens S."/>
            <person name="Schmutz J."/>
            <person name="Toulza E."/>
            <person name="Wyss T."/>
            <person name="Zelensky A."/>
            <person name="Zhou K."/>
            <person name="Armbrust E.V."/>
            <person name="Bhattacharya D."/>
            <person name="Goodenough U.W."/>
            <person name="Van de Peer Y."/>
            <person name="Grigoriev I.V."/>
        </authorList>
    </citation>
    <scope>NUCLEOTIDE SEQUENCE [LARGE SCALE GENOMIC DNA]</scope>
    <source>
        <strain evidence="2 3">CCMP1545</strain>
    </source>
</reference>
<feature type="compositionally biased region" description="Basic and acidic residues" evidence="1">
    <location>
        <begin position="470"/>
        <end position="481"/>
    </location>
</feature>
<evidence type="ECO:0000313" key="2">
    <source>
        <dbReference type="EMBL" id="EEH59402.1"/>
    </source>
</evidence>